<keyword evidence="7" id="KW-1185">Reference proteome</keyword>
<protein>
    <submittedName>
        <fullName evidence="8">Complexin-like</fullName>
    </submittedName>
</protein>
<proteinExistence type="inferred from homology"/>
<dbReference type="InterPro" id="IPR008849">
    <property type="entry name" value="Synaphin"/>
</dbReference>
<dbReference type="Proteomes" id="UP000694941">
    <property type="component" value="Unplaced"/>
</dbReference>
<dbReference type="GeneID" id="106468810"/>
<evidence type="ECO:0000256" key="3">
    <source>
        <dbReference type="ARBA" id="ARBA00022483"/>
    </source>
</evidence>
<accession>A0ABM1BM14</accession>
<organism evidence="7 8">
    <name type="scientific">Limulus polyphemus</name>
    <name type="common">Atlantic horseshoe crab</name>
    <dbReference type="NCBI Taxonomy" id="6850"/>
    <lineage>
        <taxon>Eukaryota</taxon>
        <taxon>Metazoa</taxon>
        <taxon>Ecdysozoa</taxon>
        <taxon>Arthropoda</taxon>
        <taxon>Chelicerata</taxon>
        <taxon>Merostomata</taxon>
        <taxon>Xiphosura</taxon>
        <taxon>Limulidae</taxon>
        <taxon>Limulus</taxon>
    </lineage>
</organism>
<dbReference type="RefSeq" id="XP_013784705.2">
    <property type="nucleotide sequence ID" value="XM_013929251.2"/>
</dbReference>
<feature type="compositionally biased region" description="Basic and acidic residues" evidence="6">
    <location>
        <begin position="42"/>
        <end position="82"/>
    </location>
</feature>
<evidence type="ECO:0000256" key="6">
    <source>
        <dbReference type="SAM" id="MobiDB-lite"/>
    </source>
</evidence>
<evidence type="ECO:0000256" key="4">
    <source>
        <dbReference type="ARBA" id="ARBA00022775"/>
    </source>
</evidence>
<dbReference type="Pfam" id="PF05835">
    <property type="entry name" value="Synaphin"/>
    <property type="match status" value="1"/>
</dbReference>
<sequence length="138" mass="15868">MATFVAKQIMGSKLNVVKGQLAGDNDNQEGKSEADQEEQERLEELKEAEERRKEKHRKMEEEREKFRQDIRDKYGIKKKEEPTMETDQSGATLKPETPGALKAEAENEESDDLKKLKSNLENQVTELKSSVEEKCVLQ</sequence>
<evidence type="ECO:0000313" key="7">
    <source>
        <dbReference type="Proteomes" id="UP000694941"/>
    </source>
</evidence>
<evidence type="ECO:0000256" key="1">
    <source>
        <dbReference type="ARBA" id="ARBA00005396"/>
    </source>
</evidence>
<dbReference type="PANTHER" id="PTHR16705">
    <property type="entry name" value="COMPLEXIN"/>
    <property type="match status" value="1"/>
</dbReference>
<comment type="similarity">
    <text evidence="1">Belongs to the complexin/synaphin family.</text>
</comment>
<keyword evidence="3" id="KW-0268">Exocytosis</keyword>
<feature type="region of interest" description="Disordered" evidence="6">
    <location>
        <begin position="10"/>
        <end position="117"/>
    </location>
</feature>
<evidence type="ECO:0000313" key="8">
    <source>
        <dbReference type="RefSeq" id="XP_013784705.2"/>
    </source>
</evidence>
<keyword evidence="4" id="KW-0532">Neurotransmitter transport</keyword>
<comment type="function">
    <text evidence="5">Positively regulates a late step in synaptic vesicle exocytosis.</text>
</comment>
<evidence type="ECO:0000256" key="2">
    <source>
        <dbReference type="ARBA" id="ARBA00022448"/>
    </source>
</evidence>
<name>A0ABM1BM14_LIMPO</name>
<evidence type="ECO:0000256" key="5">
    <source>
        <dbReference type="ARBA" id="ARBA00037297"/>
    </source>
</evidence>
<dbReference type="Gene3D" id="1.20.5.580">
    <property type="entry name" value="Single Helix bin"/>
    <property type="match status" value="1"/>
</dbReference>
<dbReference type="SUPFAM" id="SSF58038">
    <property type="entry name" value="SNARE fusion complex"/>
    <property type="match status" value="1"/>
</dbReference>
<dbReference type="PANTHER" id="PTHR16705:SF4">
    <property type="entry name" value="COMPLEXIN"/>
    <property type="match status" value="1"/>
</dbReference>
<gene>
    <name evidence="8" type="primary">LOC106468810</name>
</gene>
<reference evidence="8" key="1">
    <citation type="submission" date="2025-08" db="UniProtKB">
        <authorList>
            <consortium name="RefSeq"/>
        </authorList>
    </citation>
    <scope>IDENTIFICATION</scope>
    <source>
        <tissue evidence="8">Muscle</tissue>
    </source>
</reference>
<keyword evidence="2" id="KW-0813">Transport</keyword>